<sequence>MGHLPGQSWGVPISDVLPPFPPAVCVLFSCLPLAGAVDFGVAVVPPHPTVGQTVTLLVGGARGVAQSCTWYRRSSTSETDRILTFTSPDMQSQGPASTGRETLGGDCSLRIVGLTPQDNGTGRIPLLMYSPPSPPPPVCVLFSSLLPAGASVTLMPVPPQPRVGQAVTLAVQGMQGPAQLCAWYRGLTTAQSQQILIFVPPWELHRGPVFTGRETPANDCSLRITGVTPQDSGDYTLVFQAGGDHPLAPPGG</sequence>
<dbReference type="GeneTree" id="ENSGT00950000186052"/>
<keyword evidence="1" id="KW-0732">Signal</keyword>
<evidence type="ECO:0000313" key="7">
    <source>
        <dbReference type="Proteomes" id="UP000694380"/>
    </source>
</evidence>
<dbReference type="Proteomes" id="UP000694380">
    <property type="component" value="Unplaced"/>
</dbReference>
<dbReference type="PANTHER" id="PTHR44427">
    <property type="entry name" value="CARCINOEMBRYONIC ANTIGEN-RELATED CELL ADHESION MOLECULE 19"/>
    <property type="match status" value="1"/>
</dbReference>
<dbReference type="InterPro" id="IPR050831">
    <property type="entry name" value="CEA_cell_adhesion"/>
</dbReference>
<evidence type="ECO:0000259" key="5">
    <source>
        <dbReference type="Pfam" id="PF07686"/>
    </source>
</evidence>
<name>A0A8C3HNJ5_CHRPI</name>
<dbReference type="InterPro" id="IPR036179">
    <property type="entry name" value="Ig-like_dom_sf"/>
</dbReference>
<dbReference type="OMA" id="AGHNEIG"/>
<evidence type="ECO:0000256" key="3">
    <source>
        <dbReference type="ARBA" id="ARBA00023319"/>
    </source>
</evidence>
<keyword evidence="3" id="KW-0393">Immunoglobulin domain</keyword>
<keyword evidence="2" id="KW-0325">Glycoprotein</keyword>
<dbReference type="AlphaFoldDB" id="A0A8C3HNJ5"/>
<proteinExistence type="inferred from homology"/>
<dbReference type="Pfam" id="PF07686">
    <property type="entry name" value="V-set"/>
    <property type="match status" value="1"/>
</dbReference>
<evidence type="ECO:0000256" key="4">
    <source>
        <dbReference type="ARBA" id="ARBA00038222"/>
    </source>
</evidence>
<keyword evidence="7" id="KW-1185">Reference proteome</keyword>
<evidence type="ECO:0000256" key="1">
    <source>
        <dbReference type="ARBA" id="ARBA00022729"/>
    </source>
</evidence>
<dbReference type="SUPFAM" id="SSF48726">
    <property type="entry name" value="Immunoglobulin"/>
    <property type="match status" value="2"/>
</dbReference>
<reference evidence="6" key="2">
    <citation type="submission" date="2025-09" db="UniProtKB">
        <authorList>
            <consortium name="Ensembl"/>
        </authorList>
    </citation>
    <scope>IDENTIFICATION</scope>
</reference>
<accession>A0A8C3HNJ5</accession>
<dbReference type="Gene3D" id="2.60.40.10">
    <property type="entry name" value="Immunoglobulins"/>
    <property type="match status" value="2"/>
</dbReference>
<reference evidence="6" key="1">
    <citation type="submission" date="2025-08" db="UniProtKB">
        <authorList>
            <consortium name="Ensembl"/>
        </authorList>
    </citation>
    <scope>IDENTIFICATION</scope>
</reference>
<organism evidence="6 7">
    <name type="scientific">Chrysemys picta bellii</name>
    <name type="common">Western painted turtle</name>
    <name type="synonym">Emys bellii</name>
    <dbReference type="NCBI Taxonomy" id="8478"/>
    <lineage>
        <taxon>Eukaryota</taxon>
        <taxon>Metazoa</taxon>
        <taxon>Chordata</taxon>
        <taxon>Craniata</taxon>
        <taxon>Vertebrata</taxon>
        <taxon>Euteleostomi</taxon>
        <taxon>Archelosauria</taxon>
        <taxon>Testudinata</taxon>
        <taxon>Testudines</taxon>
        <taxon>Cryptodira</taxon>
        <taxon>Durocryptodira</taxon>
        <taxon>Testudinoidea</taxon>
        <taxon>Emydidae</taxon>
        <taxon>Chrysemys</taxon>
    </lineage>
</organism>
<comment type="similarity">
    <text evidence="4">Belongs to the immunoglobulin superfamily. CEA family.</text>
</comment>
<feature type="domain" description="Immunoglobulin V-set" evidence="5">
    <location>
        <begin position="163"/>
        <end position="238"/>
    </location>
</feature>
<protein>
    <recommendedName>
        <fullName evidence="5">Immunoglobulin V-set domain-containing protein</fullName>
    </recommendedName>
</protein>
<evidence type="ECO:0000256" key="2">
    <source>
        <dbReference type="ARBA" id="ARBA00023180"/>
    </source>
</evidence>
<dbReference type="InterPro" id="IPR013106">
    <property type="entry name" value="Ig_V-set"/>
</dbReference>
<dbReference type="PANTHER" id="PTHR44427:SF1">
    <property type="entry name" value="CARCINOEMBRYONIC ANTIGEN-RELATED CELL ADHESION MOLECULE 1"/>
    <property type="match status" value="1"/>
</dbReference>
<dbReference type="InterPro" id="IPR013783">
    <property type="entry name" value="Ig-like_fold"/>
</dbReference>
<dbReference type="Ensembl" id="ENSCPBT00000024436.1">
    <property type="protein sequence ID" value="ENSCPBP00000020765.1"/>
    <property type="gene ID" value="ENSCPBG00000014911.1"/>
</dbReference>
<evidence type="ECO:0000313" key="6">
    <source>
        <dbReference type="Ensembl" id="ENSCPBP00000020765.1"/>
    </source>
</evidence>